<dbReference type="GO" id="GO:0055085">
    <property type="term" value="P:transmembrane transport"/>
    <property type="evidence" value="ECO:0007669"/>
    <property type="project" value="InterPro"/>
</dbReference>
<gene>
    <name evidence="7" type="primary">lptG</name>
    <name evidence="7" type="ORF">GXY80_08645</name>
</gene>
<feature type="transmembrane region" description="Helical" evidence="6">
    <location>
        <begin position="277"/>
        <end position="295"/>
    </location>
</feature>
<reference evidence="7" key="1">
    <citation type="journal article" date="2020" name="Biotechnol. Biofuels">
        <title>New insights from the biogas microbiome by comprehensive genome-resolved metagenomics of nearly 1600 species originating from multiple anaerobic digesters.</title>
        <authorList>
            <person name="Campanaro S."/>
            <person name="Treu L."/>
            <person name="Rodriguez-R L.M."/>
            <person name="Kovalovszki A."/>
            <person name="Ziels R.M."/>
            <person name="Maus I."/>
            <person name="Zhu X."/>
            <person name="Kougias P.G."/>
            <person name="Basile A."/>
            <person name="Luo G."/>
            <person name="Schluter A."/>
            <person name="Konstantinidis K.T."/>
            <person name="Angelidaki I."/>
        </authorList>
    </citation>
    <scope>NUCLEOTIDE SEQUENCE</scope>
    <source>
        <strain evidence="7">AS06rmzACSIP_7</strain>
    </source>
</reference>
<evidence type="ECO:0000256" key="4">
    <source>
        <dbReference type="ARBA" id="ARBA00022989"/>
    </source>
</evidence>
<feature type="transmembrane region" description="Helical" evidence="6">
    <location>
        <begin position="12"/>
        <end position="33"/>
    </location>
</feature>
<evidence type="ECO:0000256" key="2">
    <source>
        <dbReference type="ARBA" id="ARBA00022475"/>
    </source>
</evidence>
<dbReference type="NCBIfam" id="TIGR04408">
    <property type="entry name" value="LptG_lptG"/>
    <property type="match status" value="1"/>
</dbReference>
<dbReference type="AlphaFoldDB" id="A0A971M5J5"/>
<proteinExistence type="predicted"/>
<keyword evidence="5 6" id="KW-0472">Membrane</keyword>
<dbReference type="InterPro" id="IPR005495">
    <property type="entry name" value="LptG/LptF_permease"/>
</dbReference>
<evidence type="ECO:0000313" key="7">
    <source>
        <dbReference type="EMBL" id="NLW35531.1"/>
    </source>
</evidence>
<accession>A0A971M5J5</accession>
<keyword evidence="3 6" id="KW-0812">Transmembrane</keyword>
<evidence type="ECO:0000256" key="1">
    <source>
        <dbReference type="ARBA" id="ARBA00004651"/>
    </source>
</evidence>
<protein>
    <submittedName>
        <fullName evidence="7">LPS export ABC transporter permease LptG</fullName>
    </submittedName>
</protein>
<dbReference type="PANTHER" id="PTHR33529:SF6">
    <property type="entry name" value="YJGP_YJGQ FAMILY PERMEASE"/>
    <property type="match status" value="1"/>
</dbReference>
<keyword evidence="2" id="KW-1003">Cell membrane</keyword>
<dbReference type="GO" id="GO:0015920">
    <property type="term" value="P:lipopolysaccharide transport"/>
    <property type="evidence" value="ECO:0007669"/>
    <property type="project" value="TreeGrafter"/>
</dbReference>
<reference evidence="7" key="2">
    <citation type="submission" date="2020-01" db="EMBL/GenBank/DDBJ databases">
        <authorList>
            <person name="Campanaro S."/>
        </authorList>
    </citation>
    <scope>NUCLEOTIDE SEQUENCE</scope>
    <source>
        <strain evidence="7">AS06rmzACSIP_7</strain>
    </source>
</reference>
<dbReference type="InterPro" id="IPR030923">
    <property type="entry name" value="LptG"/>
</dbReference>
<evidence type="ECO:0000256" key="3">
    <source>
        <dbReference type="ARBA" id="ARBA00022692"/>
    </source>
</evidence>
<comment type="caution">
    <text evidence="7">The sequence shown here is derived from an EMBL/GenBank/DDBJ whole genome shotgun (WGS) entry which is preliminary data.</text>
</comment>
<feature type="transmembrane region" description="Helical" evidence="6">
    <location>
        <begin position="102"/>
        <end position="122"/>
    </location>
</feature>
<evidence type="ECO:0000313" key="8">
    <source>
        <dbReference type="Proteomes" id="UP000777265"/>
    </source>
</evidence>
<dbReference type="Pfam" id="PF03739">
    <property type="entry name" value="LptF_LptG"/>
    <property type="match status" value="1"/>
</dbReference>
<sequence>MKKLNKYLVSHVMKFLVITESAGLVMFITIEFFEHMDLFTSSLNNLMLGMGYITLRIPYYVNLMLPLAFLISILVLIIMMVRNNEIIAARTSGISTVSLMKPLIVFALGLVVFSFVVSEWIMPYTANAADYLYRVKIKKEESHVFFKNDRIWFKRDNVISNIDLFDAKKDTITGLTVMELSDDFTISRRIDARTGAWKGSSWLFSSVVERTFEENAISSKKTYDELQDLIKVSPAALKVSERNPEDMGYKELSKYIRRLKRDGHDVRRYVVDLYNKIAFPFINLIMVFAAFSVGLRYTKTKHIAKGIFSGISVGIFYWFLHSICLSLGYSEIFPPIFAAWLSNMLFFSSGIIGIVTLRT</sequence>
<dbReference type="Proteomes" id="UP000777265">
    <property type="component" value="Unassembled WGS sequence"/>
</dbReference>
<organism evidence="7 8">
    <name type="scientific">Syntrophorhabdus aromaticivorans</name>
    <dbReference type="NCBI Taxonomy" id="328301"/>
    <lineage>
        <taxon>Bacteria</taxon>
        <taxon>Pseudomonadati</taxon>
        <taxon>Thermodesulfobacteriota</taxon>
        <taxon>Syntrophorhabdia</taxon>
        <taxon>Syntrophorhabdales</taxon>
        <taxon>Syntrophorhabdaceae</taxon>
        <taxon>Syntrophorhabdus</taxon>
    </lineage>
</organism>
<feature type="transmembrane region" description="Helical" evidence="6">
    <location>
        <begin position="57"/>
        <end position="81"/>
    </location>
</feature>
<evidence type="ECO:0000256" key="6">
    <source>
        <dbReference type="SAM" id="Phobius"/>
    </source>
</evidence>
<dbReference type="EMBL" id="JAAYEE010000140">
    <property type="protein sequence ID" value="NLW35531.1"/>
    <property type="molecule type" value="Genomic_DNA"/>
</dbReference>
<feature type="transmembrane region" description="Helical" evidence="6">
    <location>
        <begin position="336"/>
        <end position="357"/>
    </location>
</feature>
<keyword evidence="4 6" id="KW-1133">Transmembrane helix</keyword>
<dbReference type="GO" id="GO:0043190">
    <property type="term" value="C:ATP-binding cassette (ABC) transporter complex"/>
    <property type="evidence" value="ECO:0007669"/>
    <property type="project" value="InterPro"/>
</dbReference>
<dbReference type="PANTHER" id="PTHR33529">
    <property type="entry name" value="SLR0882 PROTEIN-RELATED"/>
    <property type="match status" value="1"/>
</dbReference>
<comment type="subcellular location">
    <subcellularLocation>
        <location evidence="1">Cell membrane</location>
        <topology evidence="1">Multi-pass membrane protein</topology>
    </subcellularLocation>
</comment>
<evidence type="ECO:0000256" key="5">
    <source>
        <dbReference type="ARBA" id="ARBA00023136"/>
    </source>
</evidence>
<name>A0A971M5J5_9BACT</name>
<feature type="transmembrane region" description="Helical" evidence="6">
    <location>
        <begin position="307"/>
        <end position="330"/>
    </location>
</feature>